<keyword evidence="3" id="KW-1185">Reference proteome</keyword>
<protein>
    <recommendedName>
        <fullName evidence="1">Putative phage metallopeptidase domain-containing protein</fullName>
    </recommendedName>
</protein>
<feature type="domain" description="Putative phage metallopeptidase" evidence="1">
    <location>
        <begin position="11"/>
        <end position="138"/>
    </location>
</feature>
<organism evidence="2 3">
    <name type="scientific">Porcincola intestinalis</name>
    <dbReference type="NCBI Taxonomy" id="2606632"/>
    <lineage>
        <taxon>Bacteria</taxon>
        <taxon>Bacillati</taxon>
        <taxon>Bacillota</taxon>
        <taxon>Clostridia</taxon>
        <taxon>Lachnospirales</taxon>
        <taxon>Lachnospiraceae</taxon>
        <taxon>Porcincola</taxon>
    </lineage>
</organism>
<dbReference type="RefSeq" id="WP_154521865.1">
    <property type="nucleotide sequence ID" value="NZ_VULZ01000001.1"/>
</dbReference>
<dbReference type="AlphaFoldDB" id="A0A6L5X2V8"/>
<sequence>MSKEPERAYLSDEFSKMGKEIIDGHADLQFITELGLTIGFLTSNKLKKHDGMAVFADCRKVSEFYKQEFVPFDFLITVYQNTCEFAHFTEKEYRILLYHELLHVGAKQNEKTGEVSMFVRPHDVQEFRTIIDQFGIDWATKGIRPSDSVHAGKFVGELYDEGEDTEEKTGEEDQIQA</sequence>
<gene>
    <name evidence="2" type="ORF">FYJ35_01045</name>
</gene>
<dbReference type="EMBL" id="VULZ01000001">
    <property type="protein sequence ID" value="MSS13648.1"/>
    <property type="molecule type" value="Genomic_DNA"/>
</dbReference>
<reference evidence="2 3" key="1">
    <citation type="submission" date="2019-08" db="EMBL/GenBank/DDBJ databases">
        <title>In-depth cultivation of the pig gut microbiome towards novel bacterial diversity and tailored functional studies.</title>
        <authorList>
            <person name="Wylensek D."/>
            <person name="Hitch T.C.A."/>
            <person name="Clavel T."/>
        </authorList>
    </citation>
    <scope>NUCLEOTIDE SEQUENCE [LARGE SCALE GENOMIC DNA]</scope>
    <source>
        <strain evidence="2 3">Oil+RF-744-WCA-WT-11</strain>
    </source>
</reference>
<dbReference type="Pfam" id="PF18894">
    <property type="entry name" value="PhageMetallopep"/>
    <property type="match status" value="1"/>
</dbReference>
<comment type="caution">
    <text evidence="2">The sequence shown here is derived from an EMBL/GenBank/DDBJ whole genome shotgun (WGS) entry which is preliminary data.</text>
</comment>
<dbReference type="InterPro" id="IPR043998">
    <property type="entry name" value="Put_Metallopep"/>
</dbReference>
<evidence type="ECO:0000313" key="3">
    <source>
        <dbReference type="Proteomes" id="UP000481852"/>
    </source>
</evidence>
<name>A0A6L5X2V8_9FIRM</name>
<proteinExistence type="predicted"/>
<evidence type="ECO:0000259" key="1">
    <source>
        <dbReference type="Pfam" id="PF18894"/>
    </source>
</evidence>
<accession>A0A6L5X2V8</accession>
<dbReference type="Proteomes" id="UP000481852">
    <property type="component" value="Unassembled WGS sequence"/>
</dbReference>
<evidence type="ECO:0000313" key="2">
    <source>
        <dbReference type="EMBL" id="MSS13648.1"/>
    </source>
</evidence>